<evidence type="ECO:0000259" key="2">
    <source>
        <dbReference type="Pfam" id="PF00535"/>
    </source>
</evidence>
<dbReference type="Pfam" id="PF00535">
    <property type="entry name" value="Glycos_transf_2"/>
    <property type="match status" value="1"/>
</dbReference>
<proteinExistence type="predicted"/>
<keyword evidence="1" id="KW-0808">Transferase</keyword>
<name>A0ABX4WBI1_VIBDI</name>
<dbReference type="InterPro" id="IPR050834">
    <property type="entry name" value="Glycosyltransf_2"/>
</dbReference>
<dbReference type="RefSeq" id="WP_102968400.1">
    <property type="nucleotide sequence ID" value="NZ_POSM01000011.1"/>
</dbReference>
<dbReference type="Proteomes" id="UP000236547">
    <property type="component" value="Unassembled WGS sequence"/>
</dbReference>
<accession>A0ABX4WBI1</accession>
<comment type="caution">
    <text evidence="4">The sequence shown here is derived from an EMBL/GenBank/DDBJ whole genome shotgun (WGS) entry which is preliminary data.</text>
</comment>
<dbReference type="Gene3D" id="3.90.550.10">
    <property type="entry name" value="Spore Coat Polysaccharide Biosynthesis Protein SpsA, Chain A"/>
    <property type="match status" value="1"/>
</dbReference>
<protein>
    <submittedName>
        <fullName evidence="4">Glycosyltransferase</fullName>
    </submittedName>
</protein>
<feature type="domain" description="Glycosyltransferase 2-like" evidence="2">
    <location>
        <begin position="7"/>
        <end position="174"/>
    </location>
</feature>
<dbReference type="SUPFAM" id="SSF53448">
    <property type="entry name" value="Nucleotide-diphospho-sugar transferases"/>
    <property type="match status" value="1"/>
</dbReference>
<organism evidence="4 5">
    <name type="scientific">Vibrio diazotrophicus</name>
    <dbReference type="NCBI Taxonomy" id="685"/>
    <lineage>
        <taxon>Bacteria</taxon>
        <taxon>Pseudomonadati</taxon>
        <taxon>Pseudomonadota</taxon>
        <taxon>Gammaproteobacteria</taxon>
        <taxon>Vibrionales</taxon>
        <taxon>Vibrionaceae</taxon>
        <taxon>Vibrio</taxon>
    </lineage>
</organism>
<evidence type="ECO:0000313" key="4">
    <source>
        <dbReference type="EMBL" id="PNI00938.1"/>
    </source>
</evidence>
<dbReference type="Pfam" id="PF02709">
    <property type="entry name" value="Glyco_transf_7C"/>
    <property type="match status" value="1"/>
</dbReference>
<keyword evidence="5" id="KW-1185">Reference proteome</keyword>
<gene>
    <name evidence="4" type="ORF">C1O25_09715</name>
</gene>
<evidence type="ECO:0000259" key="3">
    <source>
        <dbReference type="Pfam" id="PF02709"/>
    </source>
</evidence>
<feature type="domain" description="Galactosyltransferase C-terminal" evidence="3">
    <location>
        <begin position="177"/>
        <end position="236"/>
    </location>
</feature>
<dbReference type="InterPro" id="IPR029044">
    <property type="entry name" value="Nucleotide-diphossugar_trans"/>
</dbReference>
<dbReference type="InterPro" id="IPR001173">
    <property type="entry name" value="Glyco_trans_2-like"/>
</dbReference>
<evidence type="ECO:0000256" key="1">
    <source>
        <dbReference type="ARBA" id="ARBA00022679"/>
    </source>
</evidence>
<dbReference type="PANTHER" id="PTHR43685:SF3">
    <property type="entry name" value="SLR2126 PROTEIN"/>
    <property type="match status" value="1"/>
</dbReference>
<evidence type="ECO:0000313" key="5">
    <source>
        <dbReference type="Proteomes" id="UP000236547"/>
    </source>
</evidence>
<dbReference type="EMBL" id="POSM01000011">
    <property type="protein sequence ID" value="PNI00938.1"/>
    <property type="molecule type" value="Genomic_DNA"/>
</dbReference>
<reference evidence="4 5" key="1">
    <citation type="submission" date="2018-01" db="EMBL/GenBank/DDBJ databases">
        <title>Draft genome sequences of six Vibrio diazotrophicus strains isolated from deep-sea sediments of the Baltic Sea.</title>
        <authorList>
            <person name="Castillo D."/>
            <person name="Vandieken V."/>
            <person name="Chiang O."/>
            <person name="Middelboe M."/>
        </authorList>
    </citation>
    <scope>NUCLEOTIDE SEQUENCE [LARGE SCALE GENOMIC DNA]</scope>
    <source>
        <strain evidence="4 5">65.10M</strain>
    </source>
</reference>
<sequence length="282" mass="32023">MTSKIEVIMAAYNNVRDMRLVFEGYLRQENKDFTICVTDDGSGPEVKALVDVYASLGLSIRYLWQEDEGYRRALALNRAIESSTAQYIVMTDNDCIPSRYFIEDYHQLLAENTMLFGRRVDLYEPASNLIRNHTISLDAMESPTWLLIQAMKKGLKRPEMGIRFPSFIFNLLNRKKRGAIGANLAVPRVALLAVNGFDADYEGYGMEETDLVWRLEQAGVIAKTVLSRCALFHLYHKEKAQSCKAMEMFKHKRECGRIECINGINRLSSNTSPLSKQGISGV</sequence>
<dbReference type="InterPro" id="IPR027791">
    <property type="entry name" value="Galactosyl_T_C"/>
</dbReference>
<dbReference type="PANTHER" id="PTHR43685">
    <property type="entry name" value="GLYCOSYLTRANSFERASE"/>
    <property type="match status" value="1"/>
</dbReference>